<comment type="caution">
    <text evidence="1">The sequence shown here is derived from an EMBL/GenBank/DDBJ whole genome shotgun (WGS) entry which is preliminary data.</text>
</comment>
<name>A0ABN2F968_9ACTN</name>
<dbReference type="EMBL" id="BAAANE010000004">
    <property type="protein sequence ID" value="GAA1636091.1"/>
    <property type="molecule type" value="Genomic_DNA"/>
</dbReference>
<proteinExistence type="predicted"/>
<organism evidence="1 2">
    <name type="scientific">Kribbella alba</name>
    <dbReference type="NCBI Taxonomy" id="190197"/>
    <lineage>
        <taxon>Bacteria</taxon>
        <taxon>Bacillati</taxon>
        <taxon>Actinomycetota</taxon>
        <taxon>Actinomycetes</taxon>
        <taxon>Propionibacteriales</taxon>
        <taxon>Kribbellaceae</taxon>
        <taxon>Kribbella</taxon>
    </lineage>
</organism>
<reference evidence="1 2" key="1">
    <citation type="journal article" date="2019" name="Int. J. Syst. Evol. Microbiol.">
        <title>The Global Catalogue of Microorganisms (GCM) 10K type strain sequencing project: providing services to taxonomists for standard genome sequencing and annotation.</title>
        <authorList>
            <consortium name="The Broad Institute Genomics Platform"/>
            <consortium name="The Broad Institute Genome Sequencing Center for Infectious Disease"/>
            <person name="Wu L."/>
            <person name="Ma J."/>
        </authorList>
    </citation>
    <scope>NUCLEOTIDE SEQUENCE [LARGE SCALE GENOMIC DNA]</scope>
    <source>
        <strain evidence="1 2">JCM 14306</strain>
    </source>
</reference>
<accession>A0ABN2F968</accession>
<keyword evidence="2" id="KW-1185">Reference proteome</keyword>
<sequence>MLATAVGGGGTTAYAQSTVSTGIQGEGEVACGYDYGTCVRQWYDYGFVKNYIVSKIYYRGGGYHFYWWN</sequence>
<dbReference type="Proteomes" id="UP001501319">
    <property type="component" value="Unassembled WGS sequence"/>
</dbReference>
<evidence type="ECO:0000313" key="2">
    <source>
        <dbReference type="Proteomes" id="UP001501319"/>
    </source>
</evidence>
<evidence type="ECO:0008006" key="3">
    <source>
        <dbReference type="Google" id="ProtNLM"/>
    </source>
</evidence>
<protein>
    <recommendedName>
        <fullName evidence="3">Lactococcin 972 family bacteriocin</fullName>
    </recommendedName>
</protein>
<evidence type="ECO:0000313" key="1">
    <source>
        <dbReference type="EMBL" id="GAA1636091.1"/>
    </source>
</evidence>
<gene>
    <name evidence="1" type="ORF">GCM10009744_26380</name>
</gene>